<dbReference type="InterPro" id="IPR003594">
    <property type="entry name" value="HATPase_dom"/>
</dbReference>
<protein>
    <recommendedName>
        <fullName evidence="2">histidine kinase</fullName>
        <ecNumber evidence="2">2.7.13.3</ecNumber>
    </recommendedName>
</protein>
<dbReference type="EMBL" id="BSRI01000002">
    <property type="protein sequence ID" value="GLV61082.1"/>
    <property type="molecule type" value="Genomic_DNA"/>
</dbReference>
<dbReference type="PROSITE" id="PS50113">
    <property type="entry name" value="PAC"/>
    <property type="match status" value="2"/>
</dbReference>
<evidence type="ECO:0000256" key="2">
    <source>
        <dbReference type="ARBA" id="ARBA00012438"/>
    </source>
</evidence>
<evidence type="ECO:0000313" key="10">
    <source>
        <dbReference type="EMBL" id="GLV61082.1"/>
    </source>
</evidence>
<dbReference type="InterPro" id="IPR005467">
    <property type="entry name" value="His_kinase_dom"/>
</dbReference>
<dbReference type="InterPro" id="IPR004358">
    <property type="entry name" value="Sig_transdc_His_kin-like_C"/>
</dbReference>
<dbReference type="Proteomes" id="UP001344906">
    <property type="component" value="Unassembled WGS sequence"/>
</dbReference>
<dbReference type="Gene3D" id="3.30.565.10">
    <property type="entry name" value="Histidine kinase-like ATPase, C-terminal domain"/>
    <property type="match status" value="1"/>
</dbReference>
<comment type="catalytic activity">
    <reaction evidence="1">
        <text>ATP + protein L-histidine = ADP + protein N-phospho-L-histidine.</text>
        <dbReference type="EC" id="2.7.13.3"/>
    </reaction>
</comment>
<dbReference type="InterPro" id="IPR000700">
    <property type="entry name" value="PAS-assoc_C"/>
</dbReference>
<feature type="domain" description="Histidine kinase" evidence="7">
    <location>
        <begin position="396"/>
        <end position="612"/>
    </location>
</feature>
<dbReference type="InterPro" id="IPR001610">
    <property type="entry name" value="PAC"/>
</dbReference>
<evidence type="ECO:0000313" key="11">
    <source>
        <dbReference type="Proteomes" id="UP001344906"/>
    </source>
</evidence>
<gene>
    <name evidence="10" type="ORF">KDH_78990</name>
</gene>
<name>A0ABQ6G5D1_9CHLR</name>
<keyword evidence="3" id="KW-0597">Phosphoprotein</keyword>
<feature type="domain" description="PAS" evidence="8">
    <location>
        <begin position="18"/>
        <end position="83"/>
    </location>
</feature>
<comment type="caution">
    <text evidence="10">The sequence shown here is derived from an EMBL/GenBank/DDBJ whole genome shotgun (WGS) entry which is preliminary data.</text>
</comment>
<dbReference type="SMART" id="SM00387">
    <property type="entry name" value="HATPase_c"/>
    <property type="match status" value="1"/>
</dbReference>
<sequence length="614" mass="70198">MSKTKQTRDVTLTSGDTLIETIPQLVWTARPDGQLAYVNQRWCDYTGFTLGHIQSDRWASLPFIHPDDQEGRQALWQHALDTGAIYEIECRLRKGNTGSYRWFLTRAEPARDSTGQIVQWVGTTTDIDDQKRAEHQFKESQESLRVLAETLPHLVWVIGPDGLSEYVNQRWCDYTGLTLEQAQSTPWVHLQVTHPDDRESNRACWQHALDVGTLFEYEERIRKSQTGEYRWFLSRGMPVRNEAGQIVKWFGTCTDITDQKRIEQALRQSQERVNALMYSNIIGIFVSEEEQILDANDTFLRMTGYTHDDLRAGRLNWLQMTPPEYLARTQQAHQELAIRQSTTPYEKEYVCQDGRRLPVLVGGVTLQHHPHLMITFVLDNSARKELEQRKDDFISMASHELKTPLTAVKLQSQMVRRRLEKRSLHEAATELSRVEMPIKQLERLIGELLDVSKIQAGKLEYIWESVNLDEVLREVTDTMQHTSPSHAILVRGSVQTSMIGDRDRIRQVFTNLLSNAIKYSPGAQTVEVELSASDEVITVRVRDHGLGISREQRDKIFERFYRAADLKQGAIPGLGMGLYIVAEIVKGHGGTITVDSKVGTGSTFTVTLPTKRAI</sequence>
<dbReference type="NCBIfam" id="TIGR00229">
    <property type="entry name" value="sensory_box"/>
    <property type="match status" value="3"/>
</dbReference>
<accession>A0ABQ6G5D1</accession>
<dbReference type="Pfam" id="PF13426">
    <property type="entry name" value="PAS_9"/>
    <property type="match status" value="1"/>
</dbReference>
<keyword evidence="5" id="KW-0418">Kinase</keyword>
<dbReference type="SMART" id="SM00388">
    <property type="entry name" value="HisKA"/>
    <property type="match status" value="1"/>
</dbReference>
<dbReference type="CDD" id="cd00075">
    <property type="entry name" value="HATPase"/>
    <property type="match status" value="1"/>
</dbReference>
<keyword evidence="6" id="KW-0902">Two-component regulatory system</keyword>
<dbReference type="InterPro" id="IPR036097">
    <property type="entry name" value="HisK_dim/P_sf"/>
</dbReference>
<feature type="domain" description="PAS" evidence="8">
    <location>
        <begin position="140"/>
        <end position="212"/>
    </location>
</feature>
<dbReference type="PROSITE" id="PS50109">
    <property type="entry name" value="HIS_KIN"/>
    <property type="match status" value="1"/>
</dbReference>
<reference evidence="10 11" key="1">
    <citation type="submission" date="2023-02" db="EMBL/GenBank/DDBJ databases">
        <title>Dictyobacter halimunensis sp. nov., a new member of the class Ktedonobacteria from forest soil in a geothermal area.</title>
        <authorList>
            <person name="Rachmania M.K."/>
            <person name="Ningsih F."/>
            <person name="Sakai Y."/>
            <person name="Yabe S."/>
            <person name="Yokota A."/>
            <person name="Sjamsuridzal W."/>
        </authorList>
    </citation>
    <scope>NUCLEOTIDE SEQUENCE [LARGE SCALE GENOMIC DNA]</scope>
    <source>
        <strain evidence="10 11">S3.2.2.5</strain>
    </source>
</reference>
<dbReference type="CDD" id="cd00130">
    <property type="entry name" value="PAS"/>
    <property type="match status" value="3"/>
</dbReference>
<dbReference type="SUPFAM" id="SSF47384">
    <property type="entry name" value="Homodimeric domain of signal transducing histidine kinase"/>
    <property type="match status" value="1"/>
</dbReference>
<dbReference type="PANTHER" id="PTHR43304">
    <property type="entry name" value="PHYTOCHROME-LIKE PROTEIN CPH1"/>
    <property type="match status" value="1"/>
</dbReference>
<dbReference type="SMART" id="SM00086">
    <property type="entry name" value="PAC"/>
    <property type="match status" value="3"/>
</dbReference>
<evidence type="ECO:0000259" key="9">
    <source>
        <dbReference type="PROSITE" id="PS50113"/>
    </source>
</evidence>
<evidence type="ECO:0000256" key="3">
    <source>
        <dbReference type="ARBA" id="ARBA00022553"/>
    </source>
</evidence>
<evidence type="ECO:0000256" key="1">
    <source>
        <dbReference type="ARBA" id="ARBA00000085"/>
    </source>
</evidence>
<feature type="domain" description="PAC" evidence="9">
    <location>
        <begin position="86"/>
        <end position="139"/>
    </location>
</feature>
<evidence type="ECO:0000259" key="7">
    <source>
        <dbReference type="PROSITE" id="PS50109"/>
    </source>
</evidence>
<evidence type="ECO:0000256" key="5">
    <source>
        <dbReference type="ARBA" id="ARBA00022777"/>
    </source>
</evidence>
<dbReference type="InterPro" id="IPR036890">
    <property type="entry name" value="HATPase_C_sf"/>
</dbReference>
<feature type="domain" description="PAC" evidence="9">
    <location>
        <begin position="215"/>
        <end position="268"/>
    </location>
</feature>
<dbReference type="InterPro" id="IPR003661">
    <property type="entry name" value="HisK_dim/P_dom"/>
</dbReference>
<dbReference type="CDD" id="cd00082">
    <property type="entry name" value="HisKA"/>
    <property type="match status" value="1"/>
</dbReference>
<dbReference type="SUPFAM" id="SSF55785">
    <property type="entry name" value="PYP-like sensor domain (PAS domain)"/>
    <property type="match status" value="3"/>
</dbReference>
<dbReference type="PRINTS" id="PR00344">
    <property type="entry name" value="BCTRLSENSOR"/>
</dbReference>
<dbReference type="PROSITE" id="PS50112">
    <property type="entry name" value="PAS"/>
    <property type="match status" value="2"/>
</dbReference>
<keyword evidence="11" id="KW-1185">Reference proteome</keyword>
<dbReference type="InterPro" id="IPR035965">
    <property type="entry name" value="PAS-like_dom_sf"/>
</dbReference>
<dbReference type="Pfam" id="PF08447">
    <property type="entry name" value="PAS_3"/>
    <property type="match status" value="2"/>
</dbReference>
<evidence type="ECO:0000256" key="4">
    <source>
        <dbReference type="ARBA" id="ARBA00022679"/>
    </source>
</evidence>
<dbReference type="Gene3D" id="3.30.450.20">
    <property type="entry name" value="PAS domain"/>
    <property type="match status" value="3"/>
</dbReference>
<evidence type="ECO:0000256" key="6">
    <source>
        <dbReference type="ARBA" id="ARBA00023012"/>
    </source>
</evidence>
<dbReference type="SMART" id="SM00091">
    <property type="entry name" value="PAS"/>
    <property type="match status" value="3"/>
</dbReference>
<organism evidence="10 11">
    <name type="scientific">Dictyobacter halimunensis</name>
    <dbReference type="NCBI Taxonomy" id="3026934"/>
    <lineage>
        <taxon>Bacteria</taxon>
        <taxon>Bacillati</taxon>
        <taxon>Chloroflexota</taxon>
        <taxon>Ktedonobacteria</taxon>
        <taxon>Ktedonobacterales</taxon>
        <taxon>Dictyobacteraceae</taxon>
        <taxon>Dictyobacter</taxon>
    </lineage>
</organism>
<dbReference type="InterPro" id="IPR052162">
    <property type="entry name" value="Sensor_kinase/Photoreceptor"/>
</dbReference>
<dbReference type="PANTHER" id="PTHR43304:SF1">
    <property type="entry name" value="PAC DOMAIN-CONTAINING PROTEIN"/>
    <property type="match status" value="1"/>
</dbReference>
<dbReference type="Pfam" id="PF02518">
    <property type="entry name" value="HATPase_c"/>
    <property type="match status" value="1"/>
</dbReference>
<dbReference type="SUPFAM" id="SSF55874">
    <property type="entry name" value="ATPase domain of HSP90 chaperone/DNA topoisomerase II/histidine kinase"/>
    <property type="match status" value="1"/>
</dbReference>
<dbReference type="InterPro" id="IPR000014">
    <property type="entry name" value="PAS"/>
</dbReference>
<evidence type="ECO:0000259" key="8">
    <source>
        <dbReference type="PROSITE" id="PS50112"/>
    </source>
</evidence>
<dbReference type="InterPro" id="IPR013655">
    <property type="entry name" value="PAS_fold_3"/>
</dbReference>
<dbReference type="Pfam" id="PF00512">
    <property type="entry name" value="HisKA"/>
    <property type="match status" value="1"/>
</dbReference>
<keyword evidence="4" id="KW-0808">Transferase</keyword>
<dbReference type="Gene3D" id="1.10.287.130">
    <property type="match status" value="1"/>
</dbReference>
<dbReference type="EC" id="2.7.13.3" evidence="2"/>
<proteinExistence type="predicted"/>